<protein>
    <submittedName>
        <fullName evidence="11">M48 family metallopeptidase</fullName>
    </submittedName>
</protein>
<dbReference type="Pfam" id="PF23368">
    <property type="entry name" value="DUF7092"/>
    <property type="match status" value="1"/>
</dbReference>
<keyword evidence="12" id="KW-1185">Reference proteome</keyword>
<sequence>MIEGRYFPPGSSRVVAASLSGVPERLVLRLADETEALEPVIASVSDPVAGVPRKITFADGGVFEAPLGADVDSFLKTGGSFFARLMRLEGHLGFVAAAAVVTMGLIFVVYRFGVPLLASGAALVTPQPIIVAMDRGTLETVDRTVFSPSELAEERQKALHDMFDELAQIAGDDGPALRLELRQGGMIGANALALPGGTIIVTDELVGLARSDDEIAGVIAHEIGHVRERHSLQQIYRVLGIGFMVGLIGGDASQLVDDVIVQASALQTLVYSREFETHADLYSVGLMAKAGRDPLAFVGLLDRAVEDAGGSDETGWFSTHPDTKDRRDAVRQRVDELRGQ</sequence>
<keyword evidence="8" id="KW-1133">Transmembrane helix</keyword>
<keyword evidence="1 6" id="KW-0645">Protease</keyword>
<evidence type="ECO:0000256" key="2">
    <source>
        <dbReference type="ARBA" id="ARBA00022723"/>
    </source>
</evidence>
<comment type="caution">
    <text evidence="11">The sequence shown here is derived from an EMBL/GenBank/DDBJ whole genome shotgun (WGS) entry which is preliminary data.</text>
</comment>
<dbReference type="CDD" id="cd07332">
    <property type="entry name" value="M48C_Oma1_like"/>
    <property type="match status" value="1"/>
</dbReference>
<keyword evidence="5 6" id="KW-0482">Metalloprotease</keyword>
<evidence type="ECO:0000256" key="4">
    <source>
        <dbReference type="ARBA" id="ARBA00022833"/>
    </source>
</evidence>
<reference evidence="11 12" key="1">
    <citation type="submission" date="2023-10" db="EMBL/GenBank/DDBJ databases">
        <authorList>
            <person name="Venkata Ramana C."/>
            <person name="Sasikala C."/>
            <person name="Dhurka M."/>
        </authorList>
    </citation>
    <scope>NUCLEOTIDE SEQUENCE [LARGE SCALE GENOMIC DNA]</scope>
    <source>
        <strain evidence="11 12">KCTC 32151</strain>
    </source>
</reference>
<dbReference type="Pfam" id="PF01435">
    <property type="entry name" value="Peptidase_M48"/>
    <property type="match status" value="1"/>
</dbReference>
<dbReference type="InterPro" id="IPR055518">
    <property type="entry name" value="DUF7092"/>
</dbReference>
<keyword evidence="2" id="KW-0479">Metal-binding</keyword>
<dbReference type="RefSeq" id="WP_317560098.1">
    <property type="nucleotide sequence ID" value="NZ_JAWLIP010000001.1"/>
</dbReference>
<dbReference type="Gene3D" id="3.30.2010.10">
    <property type="entry name" value="Metalloproteases ('zincins'), catalytic domain"/>
    <property type="match status" value="1"/>
</dbReference>
<keyword evidence="4 6" id="KW-0862">Zinc</keyword>
<dbReference type="PANTHER" id="PTHR22726">
    <property type="entry name" value="METALLOENDOPEPTIDASE OMA1"/>
    <property type="match status" value="1"/>
</dbReference>
<keyword evidence="3 6" id="KW-0378">Hydrolase</keyword>
<comment type="similarity">
    <text evidence="6">Belongs to the peptidase M48 family.</text>
</comment>
<evidence type="ECO:0000256" key="1">
    <source>
        <dbReference type="ARBA" id="ARBA00022670"/>
    </source>
</evidence>
<dbReference type="EMBL" id="JAWLIP010000001">
    <property type="protein sequence ID" value="MDV6224722.1"/>
    <property type="molecule type" value="Genomic_DNA"/>
</dbReference>
<evidence type="ECO:0000259" key="10">
    <source>
        <dbReference type="Pfam" id="PF23368"/>
    </source>
</evidence>
<keyword evidence="8" id="KW-0472">Membrane</keyword>
<dbReference type="Proteomes" id="UP001185659">
    <property type="component" value="Unassembled WGS sequence"/>
</dbReference>
<evidence type="ECO:0000256" key="6">
    <source>
        <dbReference type="RuleBase" id="RU003983"/>
    </source>
</evidence>
<feature type="region of interest" description="Disordered" evidence="7">
    <location>
        <begin position="308"/>
        <end position="340"/>
    </location>
</feature>
<feature type="domain" description="Peptidase M48" evidence="9">
    <location>
        <begin position="154"/>
        <end position="333"/>
    </location>
</feature>
<organism evidence="11 12">
    <name type="scientific">Nitratireductor aquimarinus</name>
    <dbReference type="NCBI Taxonomy" id="889300"/>
    <lineage>
        <taxon>Bacteria</taxon>
        <taxon>Pseudomonadati</taxon>
        <taxon>Pseudomonadota</taxon>
        <taxon>Alphaproteobacteria</taxon>
        <taxon>Hyphomicrobiales</taxon>
        <taxon>Phyllobacteriaceae</taxon>
        <taxon>Nitratireductor</taxon>
    </lineage>
</organism>
<dbReference type="InterPro" id="IPR051156">
    <property type="entry name" value="Mito/Outer_Membr_Metalloprot"/>
</dbReference>
<evidence type="ECO:0000259" key="9">
    <source>
        <dbReference type="Pfam" id="PF01435"/>
    </source>
</evidence>
<comment type="cofactor">
    <cofactor evidence="6">
        <name>Zn(2+)</name>
        <dbReference type="ChEBI" id="CHEBI:29105"/>
    </cofactor>
    <text evidence="6">Binds 1 zinc ion per subunit.</text>
</comment>
<feature type="domain" description="DUF7092" evidence="10">
    <location>
        <begin position="1"/>
        <end position="75"/>
    </location>
</feature>
<evidence type="ECO:0000256" key="3">
    <source>
        <dbReference type="ARBA" id="ARBA00022801"/>
    </source>
</evidence>
<evidence type="ECO:0000313" key="11">
    <source>
        <dbReference type="EMBL" id="MDV6224722.1"/>
    </source>
</evidence>
<evidence type="ECO:0000256" key="8">
    <source>
        <dbReference type="SAM" id="Phobius"/>
    </source>
</evidence>
<proteinExistence type="inferred from homology"/>
<name>A0ABU4AEP9_9HYPH</name>
<dbReference type="InterPro" id="IPR001915">
    <property type="entry name" value="Peptidase_M48"/>
</dbReference>
<accession>A0ABU4AEP9</accession>
<evidence type="ECO:0000256" key="7">
    <source>
        <dbReference type="SAM" id="MobiDB-lite"/>
    </source>
</evidence>
<keyword evidence="8" id="KW-0812">Transmembrane</keyword>
<gene>
    <name evidence="11" type="ORF">R2G56_00335</name>
</gene>
<feature type="transmembrane region" description="Helical" evidence="8">
    <location>
        <begin position="92"/>
        <end position="113"/>
    </location>
</feature>
<evidence type="ECO:0000313" key="12">
    <source>
        <dbReference type="Proteomes" id="UP001185659"/>
    </source>
</evidence>
<dbReference type="PANTHER" id="PTHR22726:SF1">
    <property type="entry name" value="METALLOENDOPEPTIDASE OMA1, MITOCHONDRIAL"/>
    <property type="match status" value="1"/>
</dbReference>
<feature type="compositionally biased region" description="Basic and acidic residues" evidence="7">
    <location>
        <begin position="321"/>
        <end position="340"/>
    </location>
</feature>
<evidence type="ECO:0000256" key="5">
    <source>
        <dbReference type="ARBA" id="ARBA00023049"/>
    </source>
</evidence>